<keyword evidence="1" id="KW-0540">Nuclease</keyword>
<name>A0ABV2W3N5_9ACTN</name>
<dbReference type="InterPro" id="IPR011335">
    <property type="entry name" value="Restrct_endonuc-II-like"/>
</dbReference>
<feature type="domain" description="Type II restriction enzyme NaeI" evidence="4">
    <location>
        <begin position="22"/>
        <end position="314"/>
    </location>
</feature>
<reference evidence="5 6" key="1">
    <citation type="submission" date="2024-06" db="EMBL/GenBank/DDBJ databases">
        <title>The Natural Products Discovery Center: Release of the First 8490 Sequenced Strains for Exploring Actinobacteria Biosynthetic Diversity.</title>
        <authorList>
            <person name="Kalkreuter E."/>
            <person name="Kautsar S.A."/>
            <person name="Yang D."/>
            <person name="Bader C.D."/>
            <person name="Teijaro C.N."/>
            <person name="Fluegel L."/>
            <person name="Davis C.M."/>
            <person name="Simpson J.R."/>
            <person name="Lauterbach L."/>
            <person name="Steele A.D."/>
            <person name="Gui C."/>
            <person name="Meng S."/>
            <person name="Li G."/>
            <person name="Viehrig K."/>
            <person name="Ye F."/>
            <person name="Su P."/>
            <person name="Kiefer A.F."/>
            <person name="Nichols A."/>
            <person name="Cepeda A.J."/>
            <person name="Yan W."/>
            <person name="Fan B."/>
            <person name="Jiang Y."/>
            <person name="Adhikari A."/>
            <person name="Zheng C.-J."/>
            <person name="Schuster L."/>
            <person name="Cowan T.M."/>
            <person name="Smanski M.J."/>
            <person name="Chevrette M.G."/>
            <person name="De Carvalho L.P.S."/>
            <person name="Shen B."/>
        </authorList>
    </citation>
    <scope>NUCLEOTIDE SEQUENCE [LARGE SCALE GENOMIC DNA]</scope>
    <source>
        <strain evidence="5 6">NPDC006337</strain>
    </source>
</reference>
<dbReference type="SUPFAM" id="SSF52980">
    <property type="entry name" value="Restriction endonuclease-like"/>
    <property type="match status" value="1"/>
</dbReference>
<evidence type="ECO:0000313" key="6">
    <source>
        <dbReference type="Proteomes" id="UP001550378"/>
    </source>
</evidence>
<keyword evidence="6" id="KW-1185">Reference proteome</keyword>
<evidence type="ECO:0000313" key="5">
    <source>
        <dbReference type="EMBL" id="MEU0708145.1"/>
    </source>
</evidence>
<evidence type="ECO:0000259" key="4">
    <source>
        <dbReference type="Pfam" id="PF09126"/>
    </source>
</evidence>
<dbReference type="Gene3D" id="3.40.600.10">
    <property type="entry name" value="DNA mismatch repair MutH/Restriction endonuclease, type II"/>
    <property type="match status" value="1"/>
</dbReference>
<comment type="caution">
    <text evidence="5">The sequence shown here is derived from an EMBL/GenBank/DDBJ whole genome shotgun (WGS) entry which is preliminary data.</text>
</comment>
<gene>
    <name evidence="5" type="ORF">ABZ508_12340</name>
</gene>
<proteinExistence type="predicted"/>
<evidence type="ECO:0000256" key="3">
    <source>
        <dbReference type="ARBA" id="ARBA00022801"/>
    </source>
</evidence>
<protein>
    <submittedName>
        <fullName evidence="5">NaeI family type II restriction endonuclease</fullName>
    </submittedName>
</protein>
<dbReference type="GO" id="GO:0004519">
    <property type="term" value="F:endonuclease activity"/>
    <property type="evidence" value="ECO:0007669"/>
    <property type="project" value="UniProtKB-KW"/>
</dbReference>
<organism evidence="5 6">
    <name type="scientific">Streptomyces lavendulocolor</name>
    <dbReference type="NCBI Taxonomy" id="67316"/>
    <lineage>
        <taxon>Bacteria</taxon>
        <taxon>Bacillati</taxon>
        <taxon>Actinomycetota</taxon>
        <taxon>Actinomycetes</taxon>
        <taxon>Kitasatosporales</taxon>
        <taxon>Streptomycetaceae</taxon>
        <taxon>Streptomyces</taxon>
    </lineage>
</organism>
<dbReference type="InterPro" id="IPR036388">
    <property type="entry name" value="WH-like_DNA-bd_sf"/>
</dbReference>
<dbReference type="Proteomes" id="UP001550378">
    <property type="component" value="Unassembled WGS sequence"/>
</dbReference>
<dbReference type="InterPro" id="IPR037057">
    <property type="entry name" value="DNA_rep_MutH/T2_RE_sf"/>
</dbReference>
<dbReference type="GeneID" id="300122924"/>
<dbReference type="Gene3D" id="1.10.10.10">
    <property type="entry name" value="Winged helix-like DNA-binding domain superfamily/Winged helix DNA-binding domain"/>
    <property type="match status" value="1"/>
</dbReference>
<dbReference type="CDD" id="cd22338">
    <property type="entry name" value="NaeI-like"/>
    <property type="match status" value="1"/>
</dbReference>
<dbReference type="InterPro" id="IPR015210">
    <property type="entry name" value="NaeI"/>
</dbReference>
<keyword evidence="3" id="KW-0378">Hydrolase</keyword>
<sequence>MTLFDLPGPTPGVCDDPELMLVHQHFMALDPSGARFAKVLRHTIDQLLDGENTGRFDWDDLHKTEKTHAGTLVEINLLREPEFKLASGEDLDYLIEGLEVDCKFSQTEYGWMIPPEALGEICLVVWADDRMGLWSAGLLRADREKLTTSGNVTKRGNRDGKFRLTKQHHSMVTWLWHRKPLKENLLLHMDPFLRAKILAQPSGQKKVNELFRRVLRKQIDRNVVRTLARQYDYMARVRDDKQKTRARPALREEGIIITGDSTNHRAVAAALGGPVPEKGEFVSFRVARAKPQHGNRPAAEIEGELWVAVREDEMTDTPGPKLPTR</sequence>
<evidence type="ECO:0000256" key="1">
    <source>
        <dbReference type="ARBA" id="ARBA00022722"/>
    </source>
</evidence>
<keyword evidence="2 5" id="KW-0255">Endonuclease</keyword>
<accession>A0ABV2W3N5</accession>
<dbReference type="EMBL" id="JBEXZR010000008">
    <property type="protein sequence ID" value="MEU0708145.1"/>
    <property type="molecule type" value="Genomic_DNA"/>
</dbReference>
<dbReference type="Pfam" id="PF09126">
    <property type="entry name" value="NaeI"/>
    <property type="match status" value="1"/>
</dbReference>
<dbReference type="RefSeq" id="WP_344427874.1">
    <property type="nucleotide sequence ID" value="NZ_BAAASF010000009.1"/>
</dbReference>
<evidence type="ECO:0000256" key="2">
    <source>
        <dbReference type="ARBA" id="ARBA00022759"/>
    </source>
</evidence>